<keyword evidence="7" id="KW-1185">Reference proteome</keyword>
<keyword evidence="1" id="KW-0227">DNA damage</keyword>
<dbReference type="Pfam" id="PF03167">
    <property type="entry name" value="UDG"/>
    <property type="match status" value="1"/>
</dbReference>
<dbReference type="InterPro" id="IPR015637">
    <property type="entry name" value="MUG/TDG"/>
</dbReference>
<dbReference type="InterPro" id="IPR036895">
    <property type="entry name" value="Uracil-DNA_glycosylase-like_sf"/>
</dbReference>
<name>A0A6A7C382_9PEZI</name>
<keyword evidence="2" id="KW-0378">Hydrolase</keyword>
<proteinExistence type="predicted"/>
<feature type="non-terminal residue" evidence="6">
    <location>
        <position position="265"/>
    </location>
</feature>
<evidence type="ECO:0000313" key="6">
    <source>
        <dbReference type="EMBL" id="KAF2862036.1"/>
    </source>
</evidence>
<accession>A0A6A7C382</accession>
<dbReference type="InterPro" id="IPR005122">
    <property type="entry name" value="Uracil-DNA_glycosylase-like"/>
</dbReference>
<dbReference type="SUPFAM" id="SSF52141">
    <property type="entry name" value="Uracil-DNA glycosylase-like"/>
    <property type="match status" value="1"/>
</dbReference>
<evidence type="ECO:0000256" key="1">
    <source>
        <dbReference type="ARBA" id="ARBA00022763"/>
    </source>
</evidence>
<dbReference type="PANTHER" id="PTHR12159">
    <property type="entry name" value="G/T AND G/U MISMATCH-SPECIFIC DNA GLYCOSYLASE"/>
    <property type="match status" value="1"/>
</dbReference>
<organism evidence="6 7">
    <name type="scientific">Piedraia hortae CBS 480.64</name>
    <dbReference type="NCBI Taxonomy" id="1314780"/>
    <lineage>
        <taxon>Eukaryota</taxon>
        <taxon>Fungi</taxon>
        <taxon>Dikarya</taxon>
        <taxon>Ascomycota</taxon>
        <taxon>Pezizomycotina</taxon>
        <taxon>Dothideomycetes</taxon>
        <taxon>Dothideomycetidae</taxon>
        <taxon>Capnodiales</taxon>
        <taxon>Piedraiaceae</taxon>
        <taxon>Piedraia</taxon>
    </lineage>
</organism>
<gene>
    <name evidence="6" type="ORF">K470DRAFT_229213</name>
</gene>
<evidence type="ECO:0000259" key="5">
    <source>
        <dbReference type="Pfam" id="PF03167"/>
    </source>
</evidence>
<evidence type="ECO:0000313" key="7">
    <source>
        <dbReference type="Proteomes" id="UP000799421"/>
    </source>
</evidence>
<dbReference type="GO" id="GO:0004844">
    <property type="term" value="F:uracil DNA N-glycosylase activity"/>
    <property type="evidence" value="ECO:0007669"/>
    <property type="project" value="TreeGrafter"/>
</dbReference>
<reference evidence="6" key="1">
    <citation type="journal article" date="2020" name="Stud. Mycol.">
        <title>101 Dothideomycetes genomes: a test case for predicting lifestyles and emergence of pathogens.</title>
        <authorList>
            <person name="Haridas S."/>
            <person name="Albert R."/>
            <person name="Binder M."/>
            <person name="Bloem J."/>
            <person name="Labutti K."/>
            <person name="Salamov A."/>
            <person name="Andreopoulos B."/>
            <person name="Baker S."/>
            <person name="Barry K."/>
            <person name="Bills G."/>
            <person name="Bluhm B."/>
            <person name="Cannon C."/>
            <person name="Castanera R."/>
            <person name="Culley D."/>
            <person name="Daum C."/>
            <person name="Ezra D."/>
            <person name="Gonzalez J."/>
            <person name="Henrissat B."/>
            <person name="Kuo A."/>
            <person name="Liang C."/>
            <person name="Lipzen A."/>
            <person name="Lutzoni F."/>
            <person name="Magnuson J."/>
            <person name="Mondo S."/>
            <person name="Nolan M."/>
            <person name="Ohm R."/>
            <person name="Pangilinan J."/>
            <person name="Park H.-J."/>
            <person name="Ramirez L."/>
            <person name="Alfaro M."/>
            <person name="Sun H."/>
            <person name="Tritt A."/>
            <person name="Yoshinaga Y."/>
            <person name="Zwiers L.-H."/>
            <person name="Turgeon B."/>
            <person name="Goodwin S."/>
            <person name="Spatafora J."/>
            <person name="Crous P."/>
            <person name="Grigoriev I."/>
        </authorList>
    </citation>
    <scope>NUCLEOTIDE SEQUENCE</scope>
    <source>
        <strain evidence="6">CBS 480.64</strain>
    </source>
</reference>
<evidence type="ECO:0000256" key="2">
    <source>
        <dbReference type="ARBA" id="ARBA00022801"/>
    </source>
</evidence>
<dbReference type="GO" id="GO:0006285">
    <property type="term" value="P:base-excision repair, AP site formation"/>
    <property type="evidence" value="ECO:0007669"/>
    <property type="project" value="InterPro"/>
</dbReference>
<sequence length="265" mass="29509">MVKTHQHTKASIETFKSHLSKFKAPEQSPTSQSPKRQAVQERQAAKKSTLEKSTKKSTPPKPAHKSPQSTRKKPTRTRNPTLTSGPYPPLPDLLTPSLISIFIGTNPGLLTSTLGHTYAHPTNLFWRLLHSSGCTDVLLRPTDDVLLPTHYLLGNTNLVARPTRNAGELTRQELKSGVGVLEKKVRRFKPESVCFVGKGNWEVVVGKKGGFEYGWQEELFGGTRVFVAPSTSGLAAHLTRGEKERIWGVFGGWVQQRRGEREREK</sequence>
<feature type="region of interest" description="Disordered" evidence="4">
    <location>
        <begin position="1"/>
        <end position="89"/>
    </location>
</feature>
<dbReference type="EMBL" id="MU005968">
    <property type="protein sequence ID" value="KAF2862036.1"/>
    <property type="molecule type" value="Genomic_DNA"/>
</dbReference>
<feature type="domain" description="Uracil-DNA glycosylase-like" evidence="5">
    <location>
        <begin position="100"/>
        <end position="240"/>
    </location>
</feature>
<protein>
    <submittedName>
        <fullName evidence="6">DNA glycosylase</fullName>
    </submittedName>
</protein>
<evidence type="ECO:0000256" key="3">
    <source>
        <dbReference type="ARBA" id="ARBA00023204"/>
    </source>
</evidence>
<keyword evidence="3" id="KW-0234">DNA repair</keyword>
<dbReference type="OrthoDB" id="565731at2759"/>
<dbReference type="PANTHER" id="PTHR12159:SF9">
    <property type="entry name" value="G_T MISMATCH-SPECIFIC THYMINE DNA GLYCOSYLASE"/>
    <property type="match status" value="1"/>
</dbReference>
<dbReference type="CDD" id="cd10028">
    <property type="entry name" value="UDG-F2_TDG_MUG"/>
    <property type="match status" value="1"/>
</dbReference>
<dbReference type="Proteomes" id="UP000799421">
    <property type="component" value="Unassembled WGS sequence"/>
</dbReference>
<dbReference type="GO" id="GO:0008263">
    <property type="term" value="F:pyrimidine-specific mismatch base pair DNA N-glycosylase activity"/>
    <property type="evidence" value="ECO:0007669"/>
    <property type="project" value="TreeGrafter"/>
</dbReference>
<dbReference type="Gene3D" id="3.40.470.10">
    <property type="entry name" value="Uracil-DNA glycosylase-like domain"/>
    <property type="match status" value="1"/>
</dbReference>
<dbReference type="AlphaFoldDB" id="A0A6A7C382"/>
<evidence type="ECO:0000256" key="4">
    <source>
        <dbReference type="SAM" id="MobiDB-lite"/>
    </source>
</evidence>